<dbReference type="GO" id="GO:0006729">
    <property type="term" value="P:tetrahydrobiopterin biosynthetic process"/>
    <property type="evidence" value="ECO:0007669"/>
    <property type="project" value="InterPro"/>
</dbReference>
<evidence type="ECO:0000256" key="2">
    <source>
        <dbReference type="ARBA" id="ARBA00006472"/>
    </source>
</evidence>
<feature type="region of interest" description="Disordered" evidence="6">
    <location>
        <begin position="49"/>
        <end position="70"/>
    </location>
</feature>
<evidence type="ECO:0000313" key="7">
    <source>
        <dbReference type="EMBL" id="AEW98002.1"/>
    </source>
</evidence>
<evidence type="ECO:0000256" key="6">
    <source>
        <dbReference type="SAM" id="MobiDB-lite"/>
    </source>
</evidence>
<dbReference type="STRING" id="1003195.SCATT_56310"/>
<name>F8JSY7_STREN</name>
<dbReference type="InterPro" id="IPR036428">
    <property type="entry name" value="PCD_sf"/>
</dbReference>
<evidence type="ECO:0000256" key="3">
    <source>
        <dbReference type="ARBA" id="ARBA00013252"/>
    </source>
</evidence>
<evidence type="ECO:0000313" key="8">
    <source>
        <dbReference type="Proteomes" id="UP000007842"/>
    </source>
</evidence>
<dbReference type="InterPro" id="IPR018727">
    <property type="entry name" value="DUF2267"/>
</dbReference>
<protein>
    <recommendedName>
        <fullName evidence="4">Putative pterin-4-alpha-carbinolamine dehydratase</fullName>
        <ecNumber evidence="3">4.2.1.96</ecNumber>
    </recommendedName>
</protein>
<keyword evidence="8" id="KW-1185">Reference proteome</keyword>
<reference evidence="8" key="1">
    <citation type="submission" date="2011-12" db="EMBL/GenBank/DDBJ databases">
        <title>Complete genome sequence of Streptomyces cattleya strain DSM 46488.</title>
        <authorList>
            <person name="Ou H.-Y."/>
            <person name="Li P."/>
            <person name="Zhao C."/>
            <person name="O'Hagan D."/>
            <person name="Deng Z."/>
        </authorList>
    </citation>
    <scope>NUCLEOTIDE SEQUENCE [LARGE SCALE GENOMIC DNA]</scope>
    <source>
        <strain evidence="8">ATCC 35852 / DSM 46488 / JCM 4925 / NBRC 14057 / NRRL 8057</strain>
    </source>
</reference>
<dbReference type="Gene3D" id="1.10.490.110">
    <property type="entry name" value="Uncharacterized conserved protein DUF2267"/>
    <property type="match status" value="1"/>
</dbReference>
<accession>G8X407</accession>
<sequence length="239" mass="25759">MITHERLVQEVSSRARLAGSDDAGRVVKVTLASLTHQLAPELRRRLRQAVPAAERDATVATGPPAGGGATGLLGEVSRYLGTPPERARYLTQAVLSTVCDADPEVGRELRDGLPEEFGELFTAPEPYPERMHAATDAPAPLTPAELERELRRRPRWNGDVHRLTRTVALPADRLPPLLGGVRRAAEELGHRAEHRVTGDGVTFVLHTRSVGGVTPLDLRLADRIDEAVAAVSSGGRPGR</sequence>
<dbReference type="KEGG" id="scy:SCATT_56310"/>
<evidence type="ECO:0000256" key="1">
    <source>
        <dbReference type="ARBA" id="ARBA00001554"/>
    </source>
</evidence>
<dbReference type="GO" id="GO:0008124">
    <property type="term" value="F:4-alpha-hydroxytetrahydrobiopterin dehydratase activity"/>
    <property type="evidence" value="ECO:0007669"/>
    <property type="project" value="UniProtKB-EC"/>
</dbReference>
<dbReference type="InterPro" id="IPR038282">
    <property type="entry name" value="DUF2267_sf"/>
</dbReference>
<dbReference type="AlphaFoldDB" id="F8JSY7"/>
<dbReference type="SUPFAM" id="SSF55248">
    <property type="entry name" value="PCD-like"/>
    <property type="match status" value="1"/>
</dbReference>
<accession>F8JSY7</accession>
<dbReference type="Pfam" id="PF10025">
    <property type="entry name" value="DUF2267"/>
    <property type="match status" value="1"/>
</dbReference>
<dbReference type="InterPro" id="IPR001533">
    <property type="entry name" value="Pterin_deHydtase"/>
</dbReference>
<evidence type="ECO:0000256" key="5">
    <source>
        <dbReference type="ARBA" id="ARBA00023239"/>
    </source>
</evidence>
<dbReference type="KEGG" id="sct:SCAT_5632"/>
<dbReference type="EC" id="4.2.1.96" evidence="3"/>
<dbReference type="RefSeq" id="WP_014146334.1">
    <property type="nucleotide sequence ID" value="NC_016111.1"/>
</dbReference>
<evidence type="ECO:0000256" key="4">
    <source>
        <dbReference type="ARBA" id="ARBA00021735"/>
    </source>
</evidence>
<gene>
    <name evidence="7" type="ordered locus">SCATT_56310</name>
</gene>
<dbReference type="eggNOG" id="COG2154">
    <property type="taxonomic scope" value="Bacteria"/>
</dbReference>
<dbReference type="OrthoDB" id="3618409at2"/>
<proteinExistence type="inferred from homology"/>
<keyword evidence="5" id="KW-0456">Lyase</keyword>
<dbReference type="Proteomes" id="UP000007842">
    <property type="component" value="Chromosome"/>
</dbReference>
<organism evidence="7 8">
    <name type="scientific">Streptantibioticus cattleyicolor (strain ATCC 35852 / DSM 46488 / JCM 4925 / NBRC 14057 / NRRL 8057)</name>
    <name type="common">Streptomyces cattleya</name>
    <dbReference type="NCBI Taxonomy" id="1003195"/>
    <lineage>
        <taxon>Bacteria</taxon>
        <taxon>Bacillati</taxon>
        <taxon>Actinomycetota</taxon>
        <taxon>Actinomycetes</taxon>
        <taxon>Kitasatosporales</taxon>
        <taxon>Streptomycetaceae</taxon>
        <taxon>Streptantibioticus</taxon>
    </lineage>
</organism>
<comment type="similarity">
    <text evidence="2">Belongs to the pterin-4-alpha-carbinolamine dehydratase family.</text>
</comment>
<dbReference type="HOGENOM" id="CLU_1160403_0_0_11"/>
<dbReference type="Pfam" id="PF01329">
    <property type="entry name" value="Pterin_4a"/>
    <property type="match status" value="1"/>
</dbReference>
<dbReference type="EMBL" id="CP003219">
    <property type="protein sequence ID" value="AEW98002.1"/>
    <property type="molecule type" value="Genomic_DNA"/>
</dbReference>
<dbReference type="PATRIC" id="fig|1003195.11.peg.7046"/>
<dbReference type="Gene3D" id="3.30.1360.20">
    <property type="entry name" value="Transcriptional coactivator/pterin dehydratase"/>
    <property type="match status" value="1"/>
</dbReference>
<comment type="catalytic activity">
    <reaction evidence="1">
        <text>(4aS,6R)-4a-hydroxy-L-erythro-5,6,7,8-tetrahydrobiopterin = (6R)-L-erythro-6,7-dihydrobiopterin + H2O</text>
        <dbReference type="Rhea" id="RHEA:11920"/>
        <dbReference type="ChEBI" id="CHEBI:15377"/>
        <dbReference type="ChEBI" id="CHEBI:15642"/>
        <dbReference type="ChEBI" id="CHEBI:43120"/>
        <dbReference type="EC" id="4.2.1.96"/>
    </reaction>
</comment>